<reference evidence="2" key="1">
    <citation type="submission" date="2011-02" db="EMBL/GenBank/DDBJ databases">
        <title>The complete genome of Planctomyces brasiliensis DSM 5305.</title>
        <authorList>
            <person name="Lucas S."/>
            <person name="Copeland A."/>
            <person name="Lapidus A."/>
            <person name="Bruce D."/>
            <person name="Goodwin L."/>
            <person name="Pitluck S."/>
            <person name="Kyrpides N."/>
            <person name="Mavromatis K."/>
            <person name="Pagani I."/>
            <person name="Ivanova N."/>
            <person name="Ovchinnikova G."/>
            <person name="Lu M."/>
            <person name="Detter J.C."/>
            <person name="Han C."/>
            <person name="Land M."/>
            <person name="Hauser L."/>
            <person name="Markowitz V."/>
            <person name="Cheng J.-F."/>
            <person name="Hugenholtz P."/>
            <person name="Woyke T."/>
            <person name="Wu D."/>
            <person name="Tindall B."/>
            <person name="Pomrenke H.G."/>
            <person name="Brambilla E."/>
            <person name="Klenk H.-P."/>
            <person name="Eisen J.A."/>
        </authorList>
    </citation>
    <scope>NUCLEOTIDE SEQUENCE [LARGE SCALE GENOMIC DNA]</scope>
    <source>
        <strain evidence="2">ATCC 49424 / DSM 5305 / JCM 21570 / NBRC 103401 / IFAM 1448</strain>
    </source>
</reference>
<protein>
    <submittedName>
        <fullName evidence="1">Uncharacterized protein</fullName>
    </submittedName>
</protein>
<evidence type="ECO:0000313" key="2">
    <source>
        <dbReference type="Proteomes" id="UP000006860"/>
    </source>
</evidence>
<evidence type="ECO:0000313" key="1">
    <source>
        <dbReference type="EMBL" id="ADY61356.1"/>
    </source>
</evidence>
<dbReference type="AlphaFoldDB" id="F0SS18"/>
<dbReference type="EMBL" id="CP002546">
    <property type="protein sequence ID" value="ADY61356.1"/>
    <property type="molecule type" value="Genomic_DNA"/>
</dbReference>
<dbReference type="HOGENOM" id="CLU_2357964_0_0_0"/>
<keyword evidence="2" id="KW-1185">Reference proteome</keyword>
<name>F0SS18_RUBBR</name>
<organism evidence="1 2">
    <name type="scientific">Rubinisphaera brasiliensis (strain ATCC 49424 / DSM 5305 / JCM 21570 / IAM 15109 / NBRC 103401 / IFAM 1448)</name>
    <name type="common">Planctomyces brasiliensis</name>
    <dbReference type="NCBI Taxonomy" id="756272"/>
    <lineage>
        <taxon>Bacteria</taxon>
        <taxon>Pseudomonadati</taxon>
        <taxon>Planctomycetota</taxon>
        <taxon>Planctomycetia</taxon>
        <taxon>Planctomycetales</taxon>
        <taxon>Planctomycetaceae</taxon>
        <taxon>Rubinisphaera</taxon>
    </lineage>
</organism>
<dbReference type="Proteomes" id="UP000006860">
    <property type="component" value="Chromosome"/>
</dbReference>
<gene>
    <name evidence="1" type="ordered locus">Plabr_3766</name>
</gene>
<proteinExistence type="predicted"/>
<dbReference type="KEGG" id="pbs:Plabr_3766"/>
<sequence length="96" mass="10580">MARVPLNTRVDAHVRDAFAQMAADQNKSVGELLREVVIDYVGNAGADPVRDDLTEVRREVRALRASLLTAVAGLLHNLSDASAEEAERWVRTNLLE</sequence>
<accession>F0SS18</accession>